<name>A0ABW0Z8W0_9ACTN</name>
<reference evidence="7" key="1">
    <citation type="journal article" date="2019" name="Int. J. Syst. Evol. Microbiol.">
        <title>The Global Catalogue of Microorganisms (GCM) 10K type strain sequencing project: providing services to taxonomists for standard genome sequencing and annotation.</title>
        <authorList>
            <consortium name="The Broad Institute Genomics Platform"/>
            <consortium name="The Broad Institute Genome Sequencing Center for Infectious Disease"/>
            <person name="Wu L."/>
            <person name="Ma J."/>
        </authorList>
    </citation>
    <scope>NUCLEOTIDE SEQUENCE [LARGE SCALE GENOMIC DNA]</scope>
    <source>
        <strain evidence="7">YIM 94188</strain>
    </source>
</reference>
<dbReference type="InterPro" id="IPR036291">
    <property type="entry name" value="NAD(P)-bd_dom_sf"/>
</dbReference>
<dbReference type="Proteomes" id="UP001596072">
    <property type="component" value="Unassembled WGS sequence"/>
</dbReference>
<dbReference type="EMBL" id="JBHSNS010000001">
    <property type="protein sequence ID" value="MFC5727415.1"/>
    <property type="molecule type" value="Genomic_DNA"/>
</dbReference>
<comment type="similarity">
    <text evidence="2">Belongs to the NAD(P)-dependent epimerase/dehydratase family. GDP-mannose 4,6-dehydratase subfamily.</text>
</comment>
<keyword evidence="7" id="KW-1185">Reference proteome</keyword>
<protein>
    <recommendedName>
        <fullName evidence="3">GDP-mannose 4,6-dehydratase</fullName>
        <ecNumber evidence="3">4.2.1.47</ecNumber>
    </recommendedName>
</protein>
<evidence type="ECO:0000259" key="5">
    <source>
        <dbReference type="Pfam" id="PF16363"/>
    </source>
</evidence>
<dbReference type="InterPro" id="IPR016040">
    <property type="entry name" value="NAD(P)-bd_dom"/>
</dbReference>
<dbReference type="SUPFAM" id="SSF51735">
    <property type="entry name" value="NAD(P)-binding Rossmann-fold domains"/>
    <property type="match status" value="1"/>
</dbReference>
<comment type="cofactor">
    <cofactor evidence="1">
        <name>NADP(+)</name>
        <dbReference type="ChEBI" id="CHEBI:58349"/>
    </cofactor>
</comment>
<dbReference type="InterPro" id="IPR006368">
    <property type="entry name" value="GDP_Man_deHydtase"/>
</dbReference>
<dbReference type="Gene3D" id="3.40.50.720">
    <property type="entry name" value="NAD(P)-binding Rossmann-like Domain"/>
    <property type="match status" value="1"/>
</dbReference>
<evidence type="ECO:0000313" key="7">
    <source>
        <dbReference type="Proteomes" id="UP001596072"/>
    </source>
</evidence>
<evidence type="ECO:0000256" key="3">
    <source>
        <dbReference type="ARBA" id="ARBA00011989"/>
    </source>
</evidence>
<dbReference type="Pfam" id="PF16363">
    <property type="entry name" value="GDP_Man_Dehyd"/>
    <property type="match status" value="1"/>
</dbReference>
<proteinExistence type="inferred from homology"/>
<dbReference type="GO" id="GO:0008446">
    <property type="term" value="F:GDP-mannose 4,6-dehydratase activity"/>
    <property type="evidence" value="ECO:0007669"/>
    <property type="project" value="UniProtKB-EC"/>
</dbReference>
<evidence type="ECO:0000256" key="2">
    <source>
        <dbReference type="ARBA" id="ARBA00009263"/>
    </source>
</evidence>
<dbReference type="PANTHER" id="PTHR43715:SF1">
    <property type="entry name" value="GDP-MANNOSE 4,6 DEHYDRATASE"/>
    <property type="match status" value="1"/>
</dbReference>
<dbReference type="RefSeq" id="WP_168798266.1">
    <property type="nucleotide sequence ID" value="NZ_JBHSNS010000001.1"/>
</dbReference>
<gene>
    <name evidence="6" type="ORF">ACFPQB_00700</name>
</gene>
<keyword evidence="4 6" id="KW-0456">Lyase</keyword>
<organism evidence="6 7">
    <name type="scientific">Nocardioides vastitatis</name>
    <dbReference type="NCBI Taxonomy" id="2568655"/>
    <lineage>
        <taxon>Bacteria</taxon>
        <taxon>Bacillati</taxon>
        <taxon>Actinomycetota</taxon>
        <taxon>Actinomycetes</taxon>
        <taxon>Propionibacteriales</taxon>
        <taxon>Nocardioidaceae</taxon>
        <taxon>Nocardioides</taxon>
    </lineage>
</organism>
<comment type="caution">
    <text evidence="6">The sequence shown here is derived from an EMBL/GenBank/DDBJ whole genome shotgun (WGS) entry which is preliminary data.</text>
</comment>
<dbReference type="Gene3D" id="3.90.25.10">
    <property type="entry name" value="UDP-galactose 4-epimerase, domain 1"/>
    <property type="match status" value="1"/>
</dbReference>
<evidence type="ECO:0000256" key="4">
    <source>
        <dbReference type="ARBA" id="ARBA00023239"/>
    </source>
</evidence>
<accession>A0ABW0Z8W0</accession>
<feature type="domain" description="NAD(P)-binding" evidence="5">
    <location>
        <begin position="5"/>
        <end position="301"/>
    </location>
</feature>
<evidence type="ECO:0000256" key="1">
    <source>
        <dbReference type="ARBA" id="ARBA00001937"/>
    </source>
</evidence>
<dbReference type="EC" id="4.2.1.47" evidence="3"/>
<sequence length="326" mass="34882">MDTALVTGVGGQDGIYLAHSLLRDGKRVVGTVTPESAGSLRVATYLQGVEVVPLDVRDAPALRTLVEQVEPTEVYNLAAVSSVGRSWQQPELTIAVNQTAVEVLVDAVLATRDRTGRDVRFFQASTAEVSGTAAESPYARAKAAAEDVVRTAREQSGLHACYARLHIHESPVRTVAFVTRKITRGVAEIALGQSDRLVLGTLDVVRDWGFAGDYVEAIRLMTAADDPVDLPIGTGRPHSLLELVECAFAAAGLGRAGTYVEQDPSLVRPADTAVLVADPEPALRAIGWRAQMRLKELVGQMVAVDMARLRSGVAESVDYLFPRSAD</sequence>
<evidence type="ECO:0000313" key="6">
    <source>
        <dbReference type="EMBL" id="MFC5727415.1"/>
    </source>
</evidence>
<dbReference type="PANTHER" id="PTHR43715">
    <property type="entry name" value="GDP-MANNOSE 4,6-DEHYDRATASE"/>
    <property type="match status" value="1"/>
</dbReference>